<name>A0A4Q9PMN9_9APHY</name>
<gene>
    <name evidence="4" type="ORF">BD310DRAFT_825662</name>
</gene>
<feature type="transmembrane region" description="Helical" evidence="2">
    <location>
        <begin position="47"/>
        <end position="64"/>
    </location>
</feature>
<feature type="transmembrane region" description="Helical" evidence="2">
    <location>
        <begin position="148"/>
        <end position="172"/>
    </location>
</feature>
<feature type="transmembrane region" description="Helical" evidence="2">
    <location>
        <begin position="12"/>
        <end position="35"/>
    </location>
</feature>
<dbReference type="AlphaFoldDB" id="A0A4Q9PMN9"/>
<keyword evidence="2" id="KW-0812">Transmembrane</keyword>
<feature type="transmembrane region" description="Helical" evidence="2">
    <location>
        <begin position="184"/>
        <end position="211"/>
    </location>
</feature>
<dbReference type="Pfam" id="PF20152">
    <property type="entry name" value="DUF6534"/>
    <property type="match status" value="1"/>
</dbReference>
<evidence type="ECO:0000259" key="3">
    <source>
        <dbReference type="Pfam" id="PF20152"/>
    </source>
</evidence>
<feature type="region of interest" description="Disordered" evidence="1">
    <location>
        <begin position="295"/>
        <end position="326"/>
    </location>
</feature>
<feature type="domain" description="DUF6534" evidence="3">
    <location>
        <begin position="157"/>
        <end position="242"/>
    </location>
</feature>
<keyword evidence="2" id="KW-0472">Membrane</keyword>
<sequence length="326" mass="35410">MDSLALDETLGAAFLGMLIFRSFYGITVVQTYIYFKRSAKDSAFLKVLDSLHLALIVHSIYYYAVTNFMNPKVLASPTWSILGVSDVTVRSIFCHRVWRLSNGNWPLAIAIMVSSLTVFGESVYASEVGQLQSFGVGTFAGFSKIADILYVSFGAGVVADVLIAGALCTILARCRTGFRKTDSVVRTLIMYSINTGLLTSLCALSCLITYATMPNNFIFIAFYFVLPKLFLNSLLATLNAREALRDAGAGDVVSIPLTNTSGSTRMSFVERSQYIHGDSALSGGIHIKTTTDTMTDPQQSVNVHEKKGVSGWRSSYSASRRPGGLA</sequence>
<keyword evidence="5" id="KW-1185">Reference proteome</keyword>
<protein>
    <recommendedName>
        <fullName evidence="3">DUF6534 domain-containing protein</fullName>
    </recommendedName>
</protein>
<evidence type="ECO:0000313" key="4">
    <source>
        <dbReference type="EMBL" id="TBU55519.1"/>
    </source>
</evidence>
<evidence type="ECO:0000313" key="5">
    <source>
        <dbReference type="Proteomes" id="UP000292082"/>
    </source>
</evidence>
<reference evidence="4 5" key="1">
    <citation type="submission" date="2019-01" db="EMBL/GenBank/DDBJ databases">
        <title>Draft genome sequences of three monokaryotic isolates of the white-rot basidiomycete fungus Dichomitus squalens.</title>
        <authorList>
            <consortium name="DOE Joint Genome Institute"/>
            <person name="Lopez S.C."/>
            <person name="Andreopoulos B."/>
            <person name="Pangilinan J."/>
            <person name="Lipzen A."/>
            <person name="Riley R."/>
            <person name="Ahrendt S."/>
            <person name="Ng V."/>
            <person name="Barry K."/>
            <person name="Daum C."/>
            <person name="Grigoriev I.V."/>
            <person name="Hilden K.S."/>
            <person name="Makela M.R."/>
            <person name="de Vries R.P."/>
        </authorList>
    </citation>
    <scope>NUCLEOTIDE SEQUENCE [LARGE SCALE GENOMIC DNA]</scope>
    <source>
        <strain evidence="4 5">CBS 464.89</strain>
    </source>
</reference>
<dbReference type="PANTHER" id="PTHR40465:SF1">
    <property type="entry name" value="DUF6534 DOMAIN-CONTAINING PROTEIN"/>
    <property type="match status" value="1"/>
</dbReference>
<dbReference type="Proteomes" id="UP000292082">
    <property type="component" value="Unassembled WGS sequence"/>
</dbReference>
<keyword evidence="2" id="KW-1133">Transmembrane helix</keyword>
<dbReference type="PANTHER" id="PTHR40465">
    <property type="entry name" value="CHROMOSOME 1, WHOLE GENOME SHOTGUN SEQUENCE"/>
    <property type="match status" value="1"/>
</dbReference>
<organism evidence="4 5">
    <name type="scientific">Dichomitus squalens</name>
    <dbReference type="NCBI Taxonomy" id="114155"/>
    <lineage>
        <taxon>Eukaryota</taxon>
        <taxon>Fungi</taxon>
        <taxon>Dikarya</taxon>
        <taxon>Basidiomycota</taxon>
        <taxon>Agaricomycotina</taxon>
        <taxon>Agaricomycetes</taxon>
        <taxon>Polyporales</taxon>
        <taxon>Polyporaceae</taxon>
        <taxon>Dichomitus</taxon>
    </lineage>
</organism>
<accession>A0A4Q9PMN9</accession>
<dbReference type="InterPro" id="IPR045339">
    <property type="entry name" value="DUF6534"/>
</dbReference>
<evidence type="ECO:0000256" key="2">
    <source>
        <dbReference type="SAM" id="Phobius"/>
    </source>
</evidence>
<feature type="transmembrane region" description="Helical" evidence="2">
    <location>
        <begin position="217"/>
        <end position="238"/>
    </location>
</feature>
<evidence type="ECO:0000256" key="1">
    <source>
        <dbReference type="SAM" id="MobiDB-lite"/>
    </source>
</evidence>
<proteinExistence type="predicted"/>
<dbReference type="EMBL" id="ML145167">
    <property type="protein sequence ID" value="TBU55519.1"/>
    <property type="molecule type" value="Genomic_DNA"/>
</dbReference>